<evidence type="ECO:0000256" key="7">
    <source>
        <dbReference type="PIRSR" id="PIRSR000216-1"/>
    </source>
</evidence>
<name>A0A7L7KRN4_9MOLU</name>
<feature type="binding site" evidence="7">
    <location>
        <position position="120"/>
    </location>
    <ligand>
        <name>[2Fe-2S] cluster</name>
        <dbReference type="ChEBI" id="CHEBI:190135"/>
    </ligand>
</feature>
<dbReference type="InterPro" id="IPR041921">
    <property type="entry name" value="NuoE_N"/>
</dbReference>
<dbReference type="GO" id="GO:0051537">
    <property type="term" value="F:2 iron, 2 sulfur cluster binding"/>
    <property type="evidence" value="ECO:0007669"/>
    <property type="project" value="UniProtKB-KW"/>
</dbReference>
<gene>
    <name evidence="8" type="ORF">G4Z02_06960</name>
</gene>
<reference evidence="8 9" key="1">
    <citation type="submission" date="2020-02" db="EMBL/GenBank/DDBJ databases">
        <authorList>
            <person name="Zheng R.K."/>
            <person name="Sun C.M."/>
        </authorList>
    </citation>
    <scope>NUCLEOTIDE SEQUENCE [LARGE SCALE GENOMIC DNA]</scope>
    <source>
        <strain evidence="9">zrk13</strain>
    </source>
</reference>
<dbReference type="AlphaFoldDB" id="A0A7L7KRN4"/>
<dbReference type="SUPFAM" id="SSF52833">
    <property type="entry name" value="Thioredoxin-like"/>
    <property type="match status" value="1"/>
</dbReference>
<dbReference type="EMBL" id="CP048914">
    <property type="protein sequence ID" value="QMS85490.1"/>
    <property type="molecule type" value="Genomic_DNA"/>
</dbReference>
<dbReference type="GO" id="GO:0046872">
    <property type="term" value="F:metal ion binding"/>
    <property type="evidence" value="ECO:0007669"/>
    <property type="project" value="UniProtKB-KW"/>
</dbReference>
<dbReference type="CDD" id="cd03064">
    <property type="entry name" value="TRX_Fd_NuoE"/>
    <property type="match status" value="1"/>
</dbReference>
<dbReference type="RefSeq" id="WP_258877288.1">
    <property type="nucleotide sequence ID" value="NZ_CP048914.1"/>
</dbReference>
<dbReference type="KEGG" id="xcl:G4Z02_06960"/>
<evidence type="ECO:0000256" key="3">
    <source>
        <dbReference type="ARBA" id="ARBA00022723"/>
    </source>
</evidence>
<keyword evidence="2 7" id="KW-0001">2Fe-2S</keyword>
<comment type="cofactor">
    <cofactor evidence="7">
        <name>[2Fe-2S] cluster</name>
        <dbReference type="ChEBI" id="CHEBI:190135"/>
    </cofactor>
    <text evidence="7">Binds 1 [2Fe-2S] cluster.</text>
</comment>
<dbReference type="InterPro" id="IPR002023">
    <property type="entry name" value="NuoE-like"/>
</dbReference>
<evidence type="ECO:0000256" key="1">
    <source>
        <dbReference type="ARBA" id="ARBA00010643"/>
    </source>
</evidence>
<dbReference type="GO" id="GO:0003954">
    <property type="term" value="F:NADH dehydrogenase activity"/>
    <property type="evidence" value="ECO:0007669"/>
    <property type="project" value="TreeGrafter"/>
</dbReference>
<organism evidence="8 9">
    <name type="scientific">Candidatus Xianfuyuplasma coldseepsis</name>
    <dbReference type="NCBI Taxonomy" id="2782163"/>
    <lineage>
        <taxon>Bacteria</taxon>
        <taxon>Bacillati</taxon>
        <taxon>Mycoplasmatota</taxon>
        <taxon>Mollicutes</taxon>
        <taxon>Candidatus Izemoplasmatales</taxon>
        <taxon>Candidatus Izemoplasmataceae</taxon>
        <taxon>Candidatus Xianfuyuplasma</taxon>
    </lineage>
</organism>
<evidence type="ECO:0000256" key="5">
    <source>
        <dbReference type="ARBA" id="ARBA00023014"/>
    </source>
</evidence>
<evidence type="ECO:0000313" key="9">
    <source>
        <dbReference type="Proteomes" id="UP000514720"/>
    </source>
</evidence>
<keyword evidence="9" id="KW-1185">Reference proteome</keyword>
<dbReference type="Gene3D" id="1.10.10.1590">
    <property type="entry name" value="NADH-quinone oxidoreductase subunit E"/>
    <property type="match status" value="1"/>
</dbReference>
<evidence type="ECO:0000256" key="6">
    <source>
        <dbReference type="ARBA" id="ARBA00034078"/>
    </source>
</evidence>
<evidence type="ECO:0000256" key="2">
    <source>
        <dbReference type="ARBA" id="ARBA00022714"/>
    </source>
</evidence>
<accession>A0A7L7KRN4</accession>
<feature type="binding site" evidence="7">
    <location>
        <position position="116"/>
    </location>
    <ligand>
        <name>[2Fe-2S] cluster</name>
        <dbReference type="ChEBI" id="CHEBI:190135"/>
    </ligand>
</feature>
<feature type="binding site" evidence="7">
    <location>
        <position position="75"/>
    </location>
    <ligand>
        <name>[2Fe-2S] cluster</name>
        <dbReference type="ChEBI" id="CHEBI:190135"/>
    </ligand>
</feature>
<keyword evidence="3 7" id="KW-0479">Metal-binding</keyword>
<protein>
    <submittedName>
        <fullName evidence="8">NAD(P)H-dependent oxidoreductase subunit E</fullName>
    </submittedName>
</protein>
<dbReference type="Proteomes" id="UP000514720">
    <property type="component" value="Chromosome"/>
</dbReference>
<sequence length="157" mass="17766">MSIQQIIQSYPAKSEYLLEMLIAVDQQKKHHYISAEEINEIASYVKVKESHVCSVMSFYTLLSTQPRGEYVIQVCKDVPCYINDDFNVVLTIEEELGIVLGQTTNCGRFSLEQTACIGCCDEAPAMRINHEIYTNLTKEKVLDIIHTLRGDANGRTT</sequence>
<proteinExistence type="inferred from homology"/>
<dbReference type="Pfam" id="PF01257">
    <property type="entry name" value="2Fe-2S_thioredx"/>
    <property type="match status" value="1"/>
</dbReference>
<dbReference type="Gene3D" id="3.40.30.10">
    <property type="entry name" value="Glutaredoxin"/>
    <property type="match status" value="1"/>
</dbReference>
<dbReference type="PANTHER" id="PTHR10371:SF3">
    <property type="entry name" value="NADH DEHYDROGENASE [UBIQUINONE] FLAVOPROTEIN 2, MITOCHONDRIAL"/>
    <property type="match status" value="1"/>
</dbReference>
<dbReference type="PIRSF" id="PIRSF000216">
    <property type="entry name" value="NADH_DH_24kDa"/>
    <property type="match status" value="1"/>
</dbReference>
<evidence type="ECO:0000313" key="8">
    <source>
        <dbReference type="EMBL" id="QMS85490.1"/>
    </source>
</evidence>
<keyword evidence="4 7" id="KW-0408">Iron</keyword>
<dbReference type="InterPro" id="IPR042128">
    <property type="entry name" value="NuoE_dom"/>
</dbReference>
<dbReference type="InterPro" id="IPR036249">
    <property type="entry name" value="Thioredoxin-like_sf"/>
</dbReference>
<dbReference type="PANTHER" id="PTHR10371">
    <property type="entry name" value="NADH DEHYDROGENASE UBIQUINONE FLAVOPROTEIN 2, MITOCHONDRIAL"/>
    <property type="match status" value="1"/>
</dbReference>
<comment type="cofactor">
    <cofactor evidence="6">
        <name>[2Fe-2S] cluster</name>
        <dbReference type="ChEBI" id="CHEBI:190135"/>
    </cofactor>
</comment>
<comment type="similarity">
    <text evidence="1">Belongs to the complex I 24 kDa subunit family.</text>
</comment>
<feature type="binding site" evidence="7">
    <location>
        <position position="80"/>
    </location>
    <ligand>
        <name>[2Fe-2S] cluster</name>
        <dbReference type="ChEBI" id="CHEBI:190135"/>
    </ligand>
</feature>
<keyword evidence="5 7" id="KW-0411">Iron-sulfur</keyword>
<evidence type="ECO:0000256" key="4">
    <source>
        <dbReference type="ARBA" id="ARBA00023004"/>
    </source>
</evidence>